<dbReference type="Proteomes" id="UP000509241">
    <property type="component" value="Chromosome"/>
</dbReference>
<dbReference type="AlphaFoldDB" id="A0A7D5GJL0"/>
<evidence type="ECO:0000313" key="3">
    <source>
        <dbReference type="Proteomes" id="UP000509241"/>
    </source>
</evidence>
<evidence type="ECO:0000313" key="2">
    <source>
        <dbReference type="EMBL" id="QLG50728.1"/>
    </source>
</evidence>
<keyword evidence="1" id="KW-1133">Transmembrane helix</keyword>
<dbReference type="GeneID" id="56035374"/>
<feature type="transmembrane region" description="Helical" evidence="1">
    <location>
        <begin position="67"/>
        <end position="85"/>
    </location>
</feature>
<accession>A0A7D5GJL0</accession>
<evidence type="ECO:0008006" key="4">
    <source>
        <dbReference type="Google" id="ProtNLM"/>
    </source>
</evidence>
<evidence type="ECO:0000256" key="1">
    <source>
        <dbReference type="SAM" id="Phobius"/>
    </source>
</evidence>
<keyword evidence="3" id="KW-1185">Reference proteome</keyword>
<dbReference type="RefSeq" id="WP_179263507.1">
    <property type="nucleotide sequence ID" value="NZ_CP058601.1"/>
</dbReference>
<dbReference type="KEGG" id="haly:HYG82_18745"/>
<organism evidence="2 3">
    <name type="scientific">Natrinema halophilum</name>
    <dbReference type="NCBI Taxonomy" id="1699371"/>
    <lineage>
        <taxon>Archaea</taxon>
        <taxon>Methanobacteriati</taxon>
        <taxon>Methanobacteriota</taxon>
        <taxon>Stenosarchaea group</taxon>
        <taxon>Halobacteria</taxon>
        <taxon>Halobacteriales</taxon>
        <taxon>Natrialbaceae</taxon>
        <taxon>Natrinema</taxon>
    </lineage>
</organism>
<feature type="transmembrane region" description="Helical" evidence="1">
    <location>
        <begin position="36"/>
        <end position="55"/>
    </location>
</feature>
<keyword evidence="1" id="KW-0812">Transmembrane</keyword>
<gene>
    <name evidence="2" type="ORF">HYG82_18745</name>
</gene>
<dbReference type="EMBL" id="CP058601">
    <property type="protein sequence ID" value="QLG50728.1"/>
    <property type="molecule type" value="Genomic_DNA"/>
</dbReference>
<sequence length="125" mass="12432">MADHSTPGERTDAARPWPMLVALGLAASEVGIVVDFGPIAVGGLVVFAASVAGILSDAAYVERPAEFAATFGGVFVFVGAVLAAQGTGTLSIAPLEPLSGLASRGIALVVAGFLTILGAGIVRIR</sequence>
<proteinExistence type="predicted"/>
<name>A0A7D5GJL0_9EURY</name>
<keyword evidence="1" id="KW-0472">Membrane</keyword>
<dbReference type="Pfam" id="PF24396">
    <property type="entry name" value="DUF7541"/>
    <property type="match status" value="1"/>
</dbReference>
<protein>
    <recommendedName>
        <fullName evidence="4">Cox cluster protein</fullName>
    </recommendedName>
</protein>
<feature type="transmembrane region" description="Helical" evidence="1">
    <location>
        <begin position="105"/>
        <end position="124"/>
    </location>
</feature>
<reference evidence="2 3" key="1">
    <citation type="submission" date="2020-07" db="EMBL/GenBank/DDBJ databases">
        <authorList>
            <person name="Cui H."/>
        </authorList>
    </citation>
    <scope>NUCLEOTIDE SEQUENCE [LARGE SCALE GENOMIC DNA]</scope>
    <source>
        <strain evidence="2 3">YPL8</strain>
    </source>
</reference>
<dbReference type="OrthoDB" id="206484at2157"/>
<dbReference type="InterPro" id="IPR055963">
    <property type="entry name" value="DUF7541"/>
</dbReference>